<reference evidence="1 2" key="1">
    <citation type="journal article" date="2015" name="Nature">
        <title>rRNA introns, odd ribosomes, and small enigmatic genomes across a large radiation of phyla.</title>
        <authorList>
            <person name="Brown C.T."/>
            <person name="Hug L.A."/>
            <person name="Thomas B.C."/>
            <person name="Sharon I."/>
            <person name="Castelle C.J."/>
            <person name="Singh A."/>
            <person name="Wilkins M.J."/>
            <person name="Williams K.H."/>
            <person name="Banfield J.F."/>
        </authorList>
    </citation>
    <scope>NUCLEOTIDE SEQUENCE [LARGE SCALE GENOMIC DNA]</scope>
</reference>
<dbReference type="InterPro" id="IPR036610">
    <property type="entry name" value="PEBP-like_sf"/>
</dbReference>
<dbReference type="CDD" id="cd00865">
    <property type="entry name" value="PEBP_bact_arch"/>
    <property type="match status" value="1"/>
</dbReference>
<sequence>MTPIGQRLDFLIKKESINLDLSEDIKDNASMDLTSDSFENEQKIPSQYTCDGENVNPPLSIGGVPEETESLALTVTDPDAPAGTWTHWVIFNMPLDTDEIDEDSTPQDALHGVNDFGNMKWGGPCPPSGEHRYVFKAYALDTMLDLPAGANREALESAMEGHILDQAELVGKYSRT</sequence>
<proteinExistence type="predicted"/>
<dbReference type="AlphaFoldDB" id="A0A0G0T1E1"/>
<dbReference type="PANTHER" id="PTHR30289:SF1">
    <property type="entry name" value="PEBP (PHOSPHATIDYLETHANOLAMINE-BINDING PROTEIN) FAMILY PROTEIN"/>
    <property type="match status" value="1"/>
</dbReference>
<protein>
    <submittedName>
        <fullName evidence="1">Phospholipid-binding protein, PBP family</fullName>
    </submittedName>
</protein>
<dbReference type="EMBL" id="LBZM01000044">
    <property type="protein sequence ID" value="KKR70839.1"/>
    <property type="molecule type" value="Genomic_DNA"/>
</dbReference>
<evidence type="ECO:0000313" key="2">
    <source>
        <dbReference type="Proteomes" id="UP000034664"/>
    </source>
</evidence>
<dbReference type="NCBIfam" id="TIGR00481">
    <property type="entry name" value="YbhB/YbcL family Raf kinase inhibitor-like protein"/>
    <property type="match status" value="1"/>
</dbReference>
<dbReference type="PATRIC" id="fig|1618482.3.peg.1162"/>
<dbReference type="InterPro" id="IPR005247">
    <property type="entry name" value="YbhB_YbcL/LppC-like"/>
</dbReference>
<gene>
    <name evidence="1" type="ORF">UU14_C0044G0010</name>
</gene>
<name>A0A0G0T1E1_9BACT</name>
<dbReference type="SUPFAM" id="SSF49777">
    <property type="entry name" value="PEBP-like"/>
    <property type="match status" value="1"/>
</dbReference>
<organism evidence="1 2">
    <name type="scientific">Candidatus Roizmanbacteria bacterium GW2011_GWB1_40_7</name>
    <dbReference type="NCBI Taxonomy" id="1618482"/>
    <lineage>
        <taxon>Bacteria</taxon>
        <taxon>Candidatus Roizmaniibacteriota</taxon>
    </lineage>
</organism>
<dbReference type="PANTHER" id="PTHR30289">
    <property type="entry name" value="UNCHARACTERIZED PROTEIN YBCL-RELATED"/>
    <property type="match status" value="1"/>
</dbReference>
<dbReference type="Pfam" id="PF01161">
    <property type="entry name" value="PBP"/>
    <property type="match status" value="1"/>
</dbReference>
<dbReference type="Gene3D" id="3.90.280.10">
    <property type="entry name" value="PEBP-like"/>
    <property type="match status" value="1"/>
</dbReference>
<comment type="caution">
    <text evidence="1">The sequence shown here is derived from an EMBL/GenBank/DDBJ whole genome shotgun (WGS) entry which is preliminary data.</text>
</comment>
<dbReference type="InterPro" id="IPR008914">
    <property type="entry name" value="PEBP"/>
</dbReference>
<accession>A0A0G0T1E1</accession>
<evidence type="ECO:0000313" key="1">
    <source>
        <dbReference type="EMBL" id="KKR70839.1"/>
    </source>
</evidence>
<dbReference type="Proteomes" id="UP000034664">
    <property type="component" value="Unassembled WGS sequence"/>
</dbReference>